<protein>
    <recommendedName>
        <fullName evidence="6">Extracellular serine-rich protein</fullName>
    </recommendedName>
</protein>
<dbReference type="GeneID" id="66987202"/>
<dbReference type="SUPFAM" id="SSF49503">
    <property type="entry name" value="Cupredoxins"/>
    <property type="match status" value="1"/>
</dbReference>
<dbReference type="AlphaFoldDB" id="A0A7R7ZSF9"/>
<name>A0A7R7ZSF9_ASPCH</name>
<dbReference type="CDD" id="cd00920">
    <property type="entry name" value="Cupredoxin"/>
    <property type="match status" value="1"/>
</dbReference>
<evidence type="ECO:0000256" key="3">
    <source>
        <dbReference type="SAM" id="SignalP"/>
    </source>
</evidence>
<feature type="signal peptide" evidence="3">
    <location>
        <begin position="1"/>
        <end position="17"/>
    </location>
</feature>
<feature type="compositionally biased region" description="Low complexity" evidence="1">
    <location>
        <begin position="38"/>
        <end position="72"/>
    </location>
</feature>
<dbReference type="InterPro" id="IPR008972">
    <property type="entry name" value="Cupredoxin"/>
</dbReference>
<dbReference type="Gene3D" id="2.60.40.420">
    <property type="entry name" value="Cupredoxins - blue copper proteins"/>
    <property type="match status" value="1"/>
</dbReference>
<dbReference type="Proteomes" id="UP000637239">
    <property type="component" value="Chromosome 8"/>
</dbReference>
<keyword evidence="5" id="KW-1185">Reference proteome</keyword>
<reference evidence="4" key="2">
    <citation type="submission" date="2021-02" db="EMBL/GenBank/DDBJ databases">
        <title>Aspergillus chevalieri M1 genome sequence.</title>
        <authorList>
            <person name="Kadooka C."/>
            <person name="Mori K."/>
            <person name="Futagami T."/>
        </authorList>
    </citation>
    <scope>NUCLEOTIDE SEQUENCE</scope>
    <source>
        <strain evidence="4">M1</strain>
    </source>
</reference>
<feature type="compositionally biased region" description="Pro residues" evidence="1">
    <location>
        <begin position="358"/>
        <end position="367"/>
    </location>
</feature>
<feature type="transmembrane region" description="Helical" evidence="2">
    <location>
        <begin position="227"/>
        <end position="249"/>
    </location>
</feature>
<evidence type="ECO:0000313" key="4">
    <source>
        <dbReference type="EMBL" id="BCR92853.1"/>
    </source>
</evidence>
<dbReference type="EMBL" id="AP024423">
    <property type="protein sequence ID" value="BCR92853.1"/>
    <property type="molecule type" value="Genomic_DNA"/>
</dbReference>
<dbReference type="InterPro" id="IPR052953">
    <property type="entry name" value="Ser-rich/MCO-related"/>
</dbReference>
<feature type="region of interest" description="Disordered" evidence="1">
    <location>
        <begin position="38"/>
        <end position="80"/>
    </location>
</feature>
<keyword evidence="2" id="KW-0812">Transmembrane</keyword>
<keyword evidence="3" id="KW-0732">Signal</keyword>
<evidence type="ECO:0008006" key="6">
    <source>
        <dbReference type="Google" id="ProtNLM"/>
    </source>
</evidence>
<gene>
    <name evidence="4" type="ORF">ACHE_80753S</name>
</gene>
<proteinExistence type="predicted"/>
<evidence type="ECO:0000256" key="2">
    <source>
        <dbReference type="SAM" id="Phobius"/>
    </source>
</evidence>
<keyword evidence="2" id="KW-1133">Transmembrane helix</keyword>
<feature type="region of interest" description="Disordered" evidence="1">
    <location>
        <begin position="328"/>
        <end position="375"/>
    </location>
</feature>
<dbReference type="PANTHER" id="PTHR34883">
    <property type="entry name" value="SERINE-RICH PROTEIN, PUTATIVE-RELATED-RELATED"/>
    <property type="match status" value="1"/>
</dbReference>
<dbReference type="RefSeq" id="XP_043141366.1">
    <property type="nucleotide sequence ID" value="XM_043284158.1"/>
</dbReference>
<organism evidence="4 5">
    <name type="scientific">Aspergillus chevalieri</name>
    <name type="common">Eurotium chevalieri</name>
    <dbReference type="NCBI Taxonomy" id="182096"/>
    <lineage>
        <taxon>Eukaryota</taxon>
        <taxon>Fungi</taxon>
        <taxon>Dikarya</taxon>
        <taxon>Ascomycota</taxon>
        <taxon>Pezizomycotina</taxon>
        <taxon>Eurotiomycetes</taxon>
        <taxon>Eurotiomycetidae</taxon>
        <taxon>Eurotiales</taxon>
        <taxon>Aspergillaceae</taxon>
        <taxon>Aspergillus</taxon>
        <taxon>Aspergillus subgen. Aspergillus</taxon>
    </lineage>
</organism>
<dbReference type="CDD" id="cd12087">
    <property type="entry name" value="TM_EGFR-like"/>
    <property type="match status" value="1"/>
</dbReference>
<reference evidence="4" key="1">
    <citation type="submission" date="2021-01" db="EMBL/GenBank/DDBJ databases">
        <authorList>
            <consortium name="Aspergillus chevalieri M1 genome sequencing consortium"/>
            <person name="Kazuki M."/>
            <person name="Futagami T."/>
        </authorList>
    </citation>
    <scope>NUCLEOTIDE SEQUENCE</scope>
    <source>
        <strain evidence="4">M1</strain>
    </source>
</reference>
<sequence>MARLLLLLLAMVALIVAQDRPSGVGPAVMGTPSTALTTAVPTTSSTRTTLSTEISTSATETSSSTGGATHTIKVGPRGNPHQYVPHSVNATVGDYIVFEFYPRNHSVVQAKYLEPCVPAAKNIFYSGPFNKFNEDDGFLDGPAPTWTLKVNNTEPTFFYCTAIDSCNVNGMVGAINPNETMTWEEQNKYALDSPIQLVPGEPVPAEGNDNTSSDSSSSLSSKLSGGAIAGIVVGAVAFVAILMALFFVLGRNRVYKQWMSSQDGRAERTARWAFFNNSTSAPATASSEVRKSEYDLAFQPTTADHQSGMFAASPEMIHAVAAAPRYPCARHGSPPQQSMPVAGHWSWDLTAHQQQQQYPPPPPPPPVELDSESRK</sequence>
<evidence type="ECO:0000256" key="1">
    <source>
        <dbReference type="SAM" id="MobiDB-lite"/>
    </source>
</evidence>
<accession>A0A7R7ZSF9</accession>
<feature type="chain" id="PRO_5030599588" description="Extracellular serine-rich protein" evidence="3">
    <location>
        <begin position="18"/>
        <end position="375"/>
    </location>
</feature>
<keyword evidence="2" id="KW-0472">Membrane</keyword>
<dbReference type="KEGG" id="ache:ACHE_80753S"/>
<dbReference type="PANTHER" id="PTHR34883:SF8">
    <property type="entry name" value="EXTRACELLULAR SERINE-RICH PROTEIN (AFU_ORTHOLOGUE AFUA_6G00670)"/>
    <property type="match status" value="1"/>
</dbReference>
<evidence type="ECO:0000313" key="5">
    <source>
        <dbReference type="Proteomes" id="UP000637239"/>
    </source>
</evidence>